<sequence length="178" mass="19160">MAESMEPAIESIVRAEALASAPEEPVTPVAQAAALAEDSSNTEIQNTQSIPEKADSQYEKDLDVLARLITAEAQGEPYDAKVAVGAVVMNRVESGLWAATIKDVIYQNINGYYQFTPVANGWINKPAESESIKAAQAALSGVDPTSGAQFYYDDKATNTWILSKPISVQIGHMTYAYN</sequence>
<dbReference type="EMBL" id="JAFJZZ010000001">
    <property type="protein sequence ID" value="MBN7771773.1"/>
    <property type="molecule type" value="Genomic_DNA"/>
</dbReference>
<feature type="region of interest" description="Disordered" evidence="1">
    <location>
        <begin position="35"/>
        <end position="55"/>
    </location>
</feature>
<dbReference type="Gene3D" id="6.20.240.60">
    <property type="match status" value="1"/>
</dbReference>
<gene>
    <name evidence="3" type="ORF">JYB65_00155</name>
</gene>
<evidence type="ECO:0000256" key="1">
    <source>
        <dbReference type="SAM" id="MobiDB-lite"/>
    </source>
</evidence>
<comment type="caution">
    <text evidence="3">The sequence shown here is derived from an EMBL/GenBank/DDBJ whole genome shotgun (WGS) entry which is preliminary data.</text>
</comment>
<name>A0A939D6K6_CLOAM</name>
<keyword evidence="4" id="KW-1185">Reference proteome</keyword>
<dbReference type="Proteomes" id="UP000664545">
    <property type="component" value="Unassembled WGS sequence"/>
</dbReference>
<dbReference type="GO" id="GO:0016787">
    <property type="term" value="F:hydrolase activity"/>
    <property type="evidence" value="ECO:0007669"/>
    <property type="project" value="UniProtKB-KW"/>
</dbReference>
<dbReference type="InterPro" id="IPR011105">
    <property type="entry name" value="Cell_wall_hydrolase_SleB"/>
</dbReference>
<organism evidence="3 4">
    <name type="scientific">Clostridium aminobutyricum</name>
    <dbReference type="NCBI Taxonomy" id="33953"/>
    <lineage>
        <taxon>Bacteria</taxon>
        <taxon>Bacillati</taxon>
        <taxon>Bacillota</taxon>
        <taxon>Clostridia</taxon>
        <taxon>Eubacteriales</taxon>
        <taxon>Clostridiaceae</taxon>
        <taxon>Clostridium</taxon>
    </lineage>
</organism>
<evidence type="ECO:0000313" key="3">
    <source>
        <dbReference type="EMBL" id="MBN7771773.1"/>
    </source>
</evidence>
<dbReference type="Gene3D" id="1.10.10.2520">
    <property type="entry name" value="Cell wall hydrolase SleB, domain 1"/>
    <property type="match status" value="1"/>
</dbReference>
<feature type="domain" description="Cell wall hydrolase SleB" evidence="2">
    <location>
        <begin position="75"/>
        <end position="175"/>
    </location>
</feature>
<reference evidence="3" key="1">
    <citation type="submission" date="2021-02" db="EMBL/GenBank/DDBJ databases">
        <title>Abyssanaerobacter marinus gen.nov., sp., nov, anaerobic bacterium isolated from the Onnuri vent field of Indian Ocean and suggestion of Mogibacteriaceae fam. nov., and proposal of reclassification of ambiguous this family's genus member.</title>
        <authorList>
            <person name="Kim Y.J."/>
            <person name="Yang J.-A."/>
        </authorList>
    </citation>
    <scope>NUCLEOTIDE SEQUENCE</scope>
    <source>
        <strain evidence="3">DSM 2634</strain>
    </source>
</reference>
<dbReference type="InterPro" id="IPR042047">
    <property type="entry name" value="SleB_dom1"/>
</dbReference>
<feature type="compositionally biased region" description="Polar residues" evidence="1">
    <location>
        <begin position="38"/>
        <end position="50"/>
    </location>
</feature>
<protein>
    <submittedName>
        <fullName evidence="3">Cell wall hydrolase</fullName>
    </submittedName>
</protein>
<accession>A0A939D6K6</accession>
<evidence type="ECO:0000313" key="4">
    <source>
        <dbReference type="Proteomes" id="UP000664545"/>
    </source>
</evidence>
<proteinExistence type="predicted"/>
<dbReference type="AlphaFoldDB" id="A0A939D6K6"/>
<evidence type="ECO:0000259" key="2">
    <source>
        <dbReference type="Pfam" id="PF07486"/>
    </source>
</evidence>
<keyword evidence="3" id="KW-0378">Hydrolase</keyword>
<dbReference type="Pfam" id="PF07486">
    <property type="entry name" value="Hydrolase_2"/>
    <property type="match status" value="1"/>
</dbReference>